<proteinExistence type="inferred from homology"/>
<dbReference type="InterPro" id="IPR001128">
    <property type="entry name" value="Cyt_P450"/>
</dbReference>
<evidence type="ECO:0000256" key="3">
    <source>
        <dbReference type="SAM" id="MobiDB-lite"/>
    </source>
</evidence>
<dbReference type="PRINTS" id="PR00359">
    <property type="entry name" value="BP450"/>
</dbReference>
<keyword evidence="2" id="KW-0408">Iron</keyword>
<gene>
    <name evidence="4" type="ORF">GCM10023220_35730</name>
</gene>
<organism evidence="4 5">
    <name type="scientific">Streptomyces ziwulingensis</name>
    <dbReference type="NCBI Taxonomy" id="1045501"/>
    <lineage>
        <taxon>Bacteria</taxon>
        <taxon>Bacillati</taxon>
        <taxon>Actinomycetota</taxon>
        <taxon>Actinomycetes</taxon>
        <taxon>Kitasatosporales</taxon>
        <taxon>Streptomycetaceae</taxon>
        <taxon>Streptomyces</taxon>
    </lineage>
</organism>
<dbReference type="Gene3D" id="1.10.630.10">
    <property type="entry name" value="Cytochrome P450"/>
    <property type="match status" value="1"/>
</dbReference>
<sequence length="489" mass="53211">MSPGVRAEPTVPSARGDRPYSELSLQERADAVGRRARWCRKLCDGPPRKDGSLSPGARWRPTGTARKAGVPTLRPPVREPGVNRAIRGAPMTTADIVDLAALGEDFVRDPFPFYAELRERGPVHRVRIPEGVEAWLVVGYAAARAALADPRLAKSWTRASPALSLVRPAAGPNMLNSDPPDHRRLRGPVTREFTARRVREMAPRVEEITGALLDKMAGRPDGGGDLVDLLSAPLSLSVMCELLGVPSLDRDAFRRWSTDVFSHPDPAARRTASQEMGSYLVRLLDHKRAAPDDSLMSALIRTCDEDGDRLSHEELVGTAWLLLVAGYETTANLISGGMLALLSHPEQYAALRADMTLLDGAVEEMLRYDGPVEASTFRFTTEPVGIGGTIVPGGGELVLVIVADADRDPARFPDPGTFDIRRSGQGHLAFGHGIHHCLGAPLARLEARIAVRALLERFPRLRLDTTTGAPSWRAGMLVRGPRSLPVRWQ</sequence>
<dbReference type="PANTHER" id="PTHR46696">
    <property type="entry name" value="P450, PUTATIVE (EUROFUNG)-RELATED"/>
    <property type="match status" value="1"/>
</dbReference>
<accession>A0ABP9C423</accession>
<feature type="region of interest" description="Disordered" evidence="3">
    <location>
        <begin position="1"/>
        <end position="23"/>
    </location>
</feature>
<dbReference type="Proteomes" id="UP001501265">
    <property type="component" value="Unassembled WGS sequence"/>
</dbReference>
<reference evidence="5" key="1">
    <citation type="journal article" date="2019" name="Int. J. Syst. Evol. Microbiol.">
        <title>The Global Catalogue of Microorganisms (GCM) 10K type strain sequencing project: providing services to taxonomists for standard genome sequencing and annotation.</title>
        <authorList>
            <consortium name="The Broad Institute Genomics Platform"/>
            <consortium name="The Broad Institute Genome Sequencing Center for Infectious Disease"/>
            <person name="Wu L."/>
            <person name="Ma J."/>
        </authorList>
    </citation>
    <scope>NUCLEOTIDE SEQUENCE [LARGE SCALE GENOMIC DNA]</scope>
    <source>
        <strain evidence="5">JCM 18081</strain>
    </source>
</reference>
<keyword evidence="2" id="KW-0503">Monooxygenase</keyword>
<dbReference type="EMBL" id="BAABIG010000033">
    <property type="protein sequence ID" value="GAA4803350.1"/>
    <property type="molecule type" value="Genomic_DNA"/>
</dbReference>
<dbReference type="PANTHER" id="PTHR46696:SF1">
    <property type="entry name" value="CYTOCHROME P450 YJIB-RELATED"/>
    <property type="match status" value="1"/>
</dbReference>
<comment type="caution">
    <text evidence="4">The sequence shown here is derived from an EMBL/GenBank/DDBJ whole genome shotgun (WGS) entry which is preliminary data.</text>
</comment>
<dbReference type="Pfam" id="PF00067">
    <property type="entry name" value="p450"/>
    <property type="match status" value="1"/>
</dbReference>
<dbReference type="InterPro" id="IPR017972">
    <property type="entry name" value="Cyt_P450_CS"/>
</dbReference>
<evidence type="ECO:0000256" key="1">
    <source>
        <dbReference type="ARBA" id="ARBA00010617"/>
    </source>
</evidence>
<name>A0ABP9C423_9ACTN</name>
<keyword evidence="2" id="KW-0479">Metal-binding</keyword>
<dbReference type="InterPro" id="IPR002397">
    <property type="entry name" value="Cyt_P450_B"/>
</dbReference>
<keyword evidence="2" id="KW-0349">Heme</keyword>
<dbReference type="CDD" id="cd11029">
    <property type="entry name" value="CYP107-like"/>
    <property type="match status" value="1"/>
</dbReference>
<evidence type="ECO:0000256" key="2">
    <source>
        <dbReference type="RuleBase" id="RU000461"/>
    </source>
</evidence>
<feature type="region of interest" description="Disordered" evidence="3">
    <location>
        <begin position="43"/>
        <end position="83"/>
    </location>
</feature>
<keyword evidence="2" id="KW-0560">Oxidoreductase</keyword>
<dbReference type="PRINTS" id="PR00385">
    <property type="entry name" value="P450"/>
</dbReference>
<dbReference type="InterPro" id="IPR036396">
    <property type="entry name" value="Cyt_P450_sf"/>
</dbReference>
<evidence type="ECO:0000313" key="5">
    <source>
        <dbReference type="Proteomes" id="UP001501265"/>
    </source>
</evidence>
<dbReference type="SUPFAM" id="SSF48264">
    <property type="entry name" value="Cytochrome P450"/>
    <property type="match status" value="1"/>
</dbReference>
<evidence type="ECO:0000313" key="4">
    <source>
        <dbReference type="EMBL" id="GAA4803350.1"/>
    </source>
</evidence>
<protein>
    <submittedName>
        <fullName evidence="4">Cytochrome P450</fullName>
    </submittedName>
</protein>
<comment type="similarity">
    <text evidence="1 2">Belongs to the cytochrome P450 family.</text>
</comment>
<dbReference type="PROSITE" id="PS00086">
    <property type="entry name" value="CYTOCHROME_P450"/>
    <property type="match status" value="1"/>
</dbReference>
<keyword evidence="5" id="KW-1185">Reference proteome</keyword>